<organism evidence="3 4">
    <name type="scientific">Terrimonas ginsenosidimutans</name>
    <dbReference type="NCBI Taxonomy" id="2908004"/>
    <lineage>
        <taxon>Bacteria</taxon>
        <taxon>Pseudomonadati</taxon>
        <taxon>Bacteroidota</taxon>
        <taxon>Chitinophagia</taxon>
        <taxon>Chitinophagales</taxon>
        <taxon>Chitinophagaceae</taxon>
        <taxon>Terrimonas</taxon>
    </lineage>
</organism>
<dbReference type="Gene3D" id="3.40.50.720">
    <property type="entry name" value="NAD(P)-binding Rossmann-like Domain"/>
    <property type="match status" value="1"/>
</dbReference>
<evidence type="ECO:0000313" key="3">
    <source>
        <dbReference type="EMBL" id="MCG2615957.1"/>
    </source>
</evidence>
<dbReference type="NCBIfam" id="NF005754">
    <property type="entry name" value="PRK07578.1"/>
    <property type="match status" value="1"/>
</dbReference>
<name>A0ABS9KUE2_9BACT</name>
<dbReference type="EMBL" id="JAKLTR010000011">
    <property type="protein sequence ID" value="MCG2615957.1"/>
    <property type="molecule type" value="Genomic_DNA"/>
</dbReference>
<comment type="similarity">
    <text evidence="1">Belongs to the short-chain dehydrogenases/reductases (SDR) family.</text>
</comment>
<accession>A0ABS9KUE2</accession>
<keyword evidence="2" id="KW-0560">Oxidoreductase</keyword>
<evidence type="ECO:0000313" key="4">
    <source>
        <dbReference type="Proteomes" id="UP001165367"/>
    </source>
</evidence>
<dbReference type="Proteomes" id="UP001165367">
    <property type="component" value="Unassembled WGS sequence"/>
</dbReference>
<dbReference type="InterPro" id="IPR051122">
    <property type="entry name" value="SDR_DHRS6-like"/>
</dbReference>
<dbReference type="PANTHER" id="PTHR43477:SF1">
    <property type="entry name" value="DIHYDROANTICAPSIN 7-DEHYDROGENASE"/>
    <property type="match status" value="1"/>
</dbReference>
<dbReference type="PRINTS" id="PR00081">
    <property type="entry name" value="GDHRDH"/>
</dbReference>
<evidence type="ECO:0000256" key="2">
    <source>
        <dbReference type="ARBA" id="ARBA00023002"/>
    </source>
</evidence>
<keyword evidence="4" id="KW-1185">Reference proteome</keyword>
<sequence length="198" mass="21122">MKIIIVGASGTIGKQIVSAFEKEHEVIRVGSKSGDIQADITDPASLENMFRQLKSFDALVSATGAAYFGPWEQTTDQEYRIGVNSKLMGQVNLVLIGQHYINQKGSFTLTSGILSNDPVRGGSNASMVNGAINSFVKAASVELKDGVRINAVSPNVVEDSPEYFPFFPGEIPVAMKEVTAAYVKSVLGAATGKVLEIH</sequence>
<dbReference type="Pfam" id="PF13561">
    <property type="entry name" value="adh_short_C2"/>
    <property type="match status" value="1"/>
</dbReference>
<comment type="caution">
    <text evidence="3">The sequence shown here is derived from an EMBL/GenBank/DDBJ whole genome shotgun (WGS) entry which is preliminary data.</text>
</comment>
<gene>
    <name evidence="3" type="ORF">LZZ85_16795</name>
</gene>
<dbReference type="SUPFAM" id="SSF51735">
    <property type="entry name" value="NAD(P)-binding Rossmann-fold domains"/>
    <property type="match status" value="1"/>
</dbReference>
<dbReference type="InterPro" id="IPR002347">
    <property type="entry name" value="SDR_fam"/>
</dbReference>
<dbReference type="InterPro" id="IPR036291">
    <property type="entry name" value="NAD(P)-bd_dom_sf"/>
</dbReference>
<protein>
    <submittedName>
        <fullName evidence="3">Short chain dehydrogenase</fullName>
    </submittedName>
</protein>
<proteinExistence type="inferred from homology"/>
<evidence type="ECO:0000256" key="1">
    <source>
        <dbReference type="ARBA" id="ARBA00006484"/>
    </source>
</evidence>
<reference evidence="3" key="1">
    <citation type="submission" date="2022-01" db="EMBL/GenBank/DDBJ databases">
        <authorList>
            <person name="Jo J.-H."/>
            <person name="Im W.-T."/>
        </authorList>
    </citation>
    <scope>NUCLEOTIDE SEQUENCE</scope>
    <source>
        <strain evidence="3">NA20</strain>
    </source>
</reference>
<dbReference type="RefSeq" id="WP_237874495.1">
    <property type="nucleotide sequence ID" value="NZ_JAKLTR010000011.1"/>
</dbReference>
<dbReference type="CDD" id="cd11731">
    <property type="entry name" value="Lin1944_like_SDR_c"/>
    <property type="match status" value="1"/>
</dbReference>
<dbReference type="PANTHER" id="PTHR43477">
    <property type="entry name" value="DIHYDROANTICAPSIN 7-DEHYDROGENASE"/>
    <property type="match status" value="1"/>
</dbReference>